<sequence length="667" mass="71883">MNILRQQLINNSNMKTKLSFTYLIGIFFLFSFDTYAQGINSGTLSGIEVTSTATWKPFSIPGLEGAGFGGWYSGGDFILEANGRNTVKDPVSGNIQLITENTVINASNNYTTNREPIRTNDYKVWDNQTGFIGFQGVHNGGNVYGWLKATVTNVSGTITLSITEYAYNTTHDEPIIAGATAPAVTWTGTTDNDWATASNWSSGSVPSTTDDVIIPNGLTNYPTISSSVTVNSINIASGASLVTGTSSVTGNVIYNRNLGTTNWYLVSSPVNGETIDNLKVQNSFAAGTGGDRIGIAPYKNDGTAWNYYTNSSTGAITSGQGYSVKLTAAGNISFSGTINSSNVTFPITQSTNDFNLIGNPYTSYAQLGTFVADNTSLSEATIWLWNQATSSYDTKVGGIDANFQIAPGQGFFVKAGSNTNAEFTTSNQSHQNDTFQRDSKVEVTLNAVSNKKTKSTKLYYLNGVSTSFDNGYDGTLFNGVSNNYEVFTQLVSENQGQNLAIQSLPLSNMETTIVPVGLIAQANETIEFSIQTSNLPNAIEVYIEDKKTNTITNITNDSYSVTLNEDLNNIGRFYLHTTSQKLSSDDINNSLSNIGIYKSSNNELTITGLQSKKSTLNVYTVLGKQVTKREFTSNGISRVSLPEITTGLYIVEIASELGKTTKKIVIE</sequence>
<accession>A0ABM9PPP9</accession>
<evidence type="ECO:0000313" key="4">
    <source>
        <dbReference type="Proteomes" id="UP001497602"/>
    </source>
</evidence>
<dbReference type="Pfam" id="PF18962">
    <property type="entry name" value="Por_Secre_tail"/>
    <property type="match status" value="1"/>
</dbReference>
<gene>
    <name evidence="3" type="ORF">T190115A13A_40261</name>
</gene>
<dbReference type="Proteomes" id="UP001497602">
    <property type="component" value="Unassembled WGS sequence"/>
</dbReference>
<organism evidence="3 4">
    <name type="scientific">Tenacibaculum vairaonense</name>
    <dbReference type="NCBI Taxonomy" id="3137860"/>
    <lineage>
        <taxon>Bacteria</taxon>
        <taxon>Pseudomonadati</taxon>
        <taxon>Bacteroidota</taxon>
        <taxon>Flavobacteriia</taxon>
        <taxon>Flavobacteriales</taxon>
        <taxon>Flavobacteriaceae</taxon>
        <taxon>Tenacibaculum</taxon>
    </lineage>
</organism>
<dbReference type="NCBIfam" id="TIGR04183">
    <property type="entry name" value="Por_Secre_tail"/>
    <property type="match status" value="1"/>
</dbReference>
<comment type="caution">
    <text evidence="3">The sequence shown here is derived from an EMBL/GenBank/DDBJ whole genome shotgun (WGS) entry which is preliminary data.</text>
</comment>
<reference evidence="3 4" key="1">
    <citation type="submission" date="2024-05" db="EMBL/GenBank/DDBJ databases">
        <authorList>
            <person name="Duchaud E."/>
        </authorList>
    </citation>
    <scope>NUCLEOTIDE SEQUENCE [LARGE SCALE GENOMIC DNA]</scope>
    <source>
        <strain evidence="3">Ena-SAMPLE-TAB-13-05-2024-13:56:06:370-140305</strain>
    </source>
</reference>
<dbReference type="EMBL" id="CAXJRC010000041">
    <property type="protein sequence ID" value="CAL2107739.1"/>
    <property type="molecule type" value="Genomic_DNA"/>
</dbReference>
<name>A0ABM9PPP9_9FLAO</name>
<evidence type="ECO:0000259" key="2">
    <source>
        <dbReference type="Pfam" id="PF18962"/>
    </source>
</evidence>
<protein>
    <recommendedName>
        <fullName evidence="2">Secretion system C-terminal sorting domain-containing protein</fullName>
    </recommendedName>
</protein>
<dbReference type="InterPro" id="IPR026444">
    <property type="entry name" value="Secre_tail"/>
</dbReference>
<keyword evidence="4" id="KW-1185">Reference proteome</keyword>
<evidence type="ECO:0000256" key="1">
    <source>
        <dbReference type="ARBA" id="ARBA00022729"/>
    </source>
</evidence>
<evidence type="ECO:0000313" key="3">
    <source>
        <dbReference type="EMBL" id="CAL2107739.1"/>
    </source>
</evidence>
<keyword evidence="1" id="KW-0732">Signal</keyword>
<feature type="domain" description="Secretion system C-terminal sorting" evidence="2">
    <location>
        <begin position="601"/>
        <end position="666"/>
    </location>
</feature>
<proteinExistence type="predicted"/>